<feature type="domain" description="Cyclic nucleotide-binding" evidence="1">
    <location>
        <begin position="7"/>
        <end position="110"/>
    </location>
</feature>
<evidence type="ECO:0000313" key="3">
    <source>
        <dbReference type="Proteomes" id="UP001325680"/>
    </source>
</evidence>
<dbReference type="InterPro" id="IPR018490">
    <property type="entry name" value="cNMP-bd_dom_sf"/>
</dbReference>
<accession>A0ABZ0WBH6</accession>
<evidence type="ECO:0000313" key="2">
    <source>
        <dbReference type="EMBL" id="WQD39928.1"/>
    </source>
</evidence>
<gene>
    <name evidence="2" type="ORF">U0035_07175</name>
</gene>
<keyword evidence="3" id="KW-1185">Reference proteome</keyword>
<dbReference type="Gene3D" id="2.60.120.10">
    <property type="entry name" value="Jelly Rolls"/>
    <property type="match status" value="1"/>
</dbReference>
<dbReference type="SUPFAM" id="SSF51206">
    <property type="entry name" value="cAMP-binding domain-like"/>
    <property type="match status" value="1"/>
</dbReference>
<dbReference type="InterPro" id="IPR014710">
    <property type="entry name" value="RmlC-like_jellyroll"/>
</dbReference>
<dbReference type="CDD" id="cd00038">
    <property type="entry name" value="CAP_ED"/>
    <property type="match status" value="1"/>
</dbReference>
<proteinExistence type="predicted"/>
<dbReference type="PROSITE" id="PS50042">
    <property type="entry name" value="CNMP_BINDING_3"/>
    <property type="match status" value="1"/>
</dbReference>
<dbReference type="RefSeq" id="WP_114789324.1">
    <property type="nucleotide sequence ID" value="NZ_CP139960.1"/>
</dbReference>
<dbReference type="InterPro" id="IPR000595">
    <property type="entry name" value="cNMP-bd_dom"/>
</dbReference>
<name>A0ABZ0WBH6_9BACT</name>
<protein>
    <submittedName>
        <fullName evidence="2">Crp/Fnr family transcriptional regulator</fullName>
    </submittedName>
</protein>
<sequence length="187" mass="21633">MTENNPILPGFPEKESADLLRISNIKLVKKDEYFISEGQIPRKFAIVLSGSFRYYYVNEKGDEFTKGFILKNAILSAYSAMVQRSPSLFNIQALEPAQILEVNYQSWLQLRSSNGFWDRFLIRALEKGYFAKEKRERELLLLDAASRYQIFLSEFPGLDKKVKLHIIASYIGIQPESLSRIRKKLGN</sequence>
<organism evidence="2 3">
    <name type="scientific">Niabella yanshanensis</name>
    <dbReference type="NCBI Taxonomy" id="577386"/>
    <lineage>
        <taxon>Bacteria</taxon>
        <taxon>Pseudomonadati</taxon>
        <taxon>Bacteroidota</taxon>
        <taxon>Chitinophagia</taxon>
        <taxon>Chitinophagales</taxon>
        <taxon>Chitinophagaceae</taxon>
        <taxon>Niabella</taxon>
    </lineage>
</organism>
<reference evidence="2 3" key="1">
    <citation type="submission" date="2023-12" db="EMBL/GenBank/DDBJ databases">
        <title>Genome sequencing and assembly of bacterial species from a model synthetic community.</title>
        <authorList>
            <person name="Hogle S.L."/>
        </authorList>
    </citation>
    <scope>NUCLEOTIDE SEQUENCE [LARGE SCALE GENOMIC DNA]</scope>
    <source>
        <strain evidence="2 3">HAMBI_3031</strain>
    </source>
</reference>
<dbReference type="EMBL" id="CP139960">
    <property type="protein sequence ID" value="WQD39928.1"/>
    <property type="molecule type" value="Genomic_DNA"/>
</dbReference>
<evidence type="ECO:0000259" key="1">
    <source>
        <dbReference type="PROSITE" id="PS50042"/>
    </source>
</evidence>
<dbReference type="Pfam" id="PF00027">
    <property type="entry name" value="cNMP_binding"/>
    <property type="match status" value="1"/>
</dbReference>
<dbReference type="Proteomes" id="UP001325680">
    <property type="component" value="Chromosome"/>
</dbReference>